<accession>A0A9N9K3Q7</accession>
<protein>
    <submittedName>
        <fullName evidence="1">16104_t:CDS:1</fullName>
    </submittedName>
</protein>
<evidence type="ECO:0000313" key="1">
    <source>
        <dbReference type="EMBL" id="CAG8807191.1"/>
    </source>
</evidence>
<sequence length="65" mass="7089">SLNSSLIDLEPTNSMGVEPEICVPLEIEQSNKQDLQISVDASFLSWDLAEAQLNSYAKAKGFSLC</sequence>
<dbReference type="EMBL" id="CAJVQA010035485">
    <property type="protein sequence ID" value="CAG8807191.1"/>
    <property type="molecule type" value="Genomic_DNA"/>
</dbReference>
<dbReference type="OrthoDB" id="10453944at2759"/>
<feature type="non-terminal residue" evidence="1">
    <location>
        <position position="1"/>
    </location>
</feature>
<proteinExistence type="predicted"/>
<gene>
    <name evidence="1" type="ORF">CPELLU_LOCUS18271</name>
</gene>
<organism evidence="1 2">
    <name type="scientific">Cetraspora pellucida</name>
    <dbReference type="NCBI Taxonomy" id="1433469"/>
    <lineage>
        <taxon>Eukaryota</taxon>
        <taxon>Fungi</taxon>
        <taxon>Fungi incertae sedis</taxon>
        <taxon>Mucoromycota</taxon>
        <taxon>Glomeromycotina</taxon>
        <taxon>Glomeromycetes</taxon>
        <taxon>Diversisporales</taxon>
        <taxon>Gigasporaceae</taxon>
        <taxon>Cetraspora</taxon>
    </lineage>
</organism>
<dbReference type="AlphaFoldDB" id="A0A9N9K3Q7"/>
<evidence type="ECO:0000313" key="2">
    <source>
        <dbReference type="Proteomes" id="UP000789759"/>
    </source>
</evidence>
<reference evidence="1" key="1">
    <citation type="submission" date="2021-06" db="EMBL/GenBank/DDBJ databases">
        <authorList>
            <person name="Kallberg Y."/>
            <person name="Tangrot J."/>
            <person name="Rosling A."/>
        </authorList>
    </citation>
    <scope>NUCLEOTIDE SEQUENCE</scope>
    <source>
        <strain evidence="1">FL966</strain>
    </source>
</reference>
<dbReference type="Proteomes" id="UP000789759">
    <property type="component" value="Unassembled WGS sequence"/>
</dbReference>
<keyword evidence="2" id="KW-1185">Reference proteome</keyword>
<comment type="caution">
    <text evidence="1">The sequence shown here is derived from an EMBL/GenBank/DDBJ whole genome shotgun (WGS) entry which is preliminary data.</text>
</comment>
<name>A0A9N9K3Q7_9GLOM</name>